<keyword evidence="2" id="KW-1185">Reference proteome</keyword>
<comment type="caution">
    <text evidence="1">The sequence shown here is derived from an EMBL/GenBank/DDBJ whole genome shotgun (WGS) entry which is preliminary data.</text>
</comment>
<dbReference type="InterPro" id="IPR029063">
    <property type="entry name" value="SAM-dependent_MTases_sf"/>
</dbReference>
<gene>
    <name evidence="1" type="ORF">BCM31_04590</name>
</gene>
<dbReference type="OrthoDB" id="5458825at2"/>
<dbReference type="GeneID" id="97289445"/>
<evidence type="ECO:0000313" key="1">
    <source>
        <dbReference type="EMBL" id="PKT81067.1"/>
    </source>
</evidence>
<dbReference type="PANTHER" id="PTHR43836">
    <property type="entry name" value="CATECHOL O-METHYLTRANSFERASE 1-RELATED"/>
    <property type="match status" value="1"/>
</dbReference>
<dbReference type="Gene3D" id="3.40.50.150">
    <property type="entry name" value="Vaccinia Virus protein VP39"/>
    <property type="match status" value="1"/>
</dbReference>
<dbReference type="SUPFAM" id="SSF53335">
    <property type="entry name" value="S-adenosyl-L-methionine-dependent methyltransferases"/>
    <property type="match status" value="1"/>
</dbReference>
<dbReference type="RefSeq" id="WP_006801941.1">
    <property type="nucleotide sequence ID" value="NZ_CABKOI010000021.1"/>
</dbReference>
<dbReference type="STRING" id="556267.HWAG_00250"/>
<dbReference type="EMBL" id="MBPK01000032">
    <property type="protein sequence ID" value="PKT81067.1"/>
    <property type="molecule type" value="Genomic_DNA"/>
</dbReference>
<organism evidence="1 2">
    <name type="scientific">Helicobacter winghamensis</name>
    <dbReference type="NCBI Taxonomy" id="157268"/>
    <lineage>
        <taxon>Bacteria</taxon>
        <taxon>Pseudomonadati</taxon>
        <taxon>Campylobacterota</taxon>
        <taxon>Epsilonproteobacteria</taxon>
        <taxon>Campylobacterales</taxon>
        <taxon>Helicobacteraceae</taxon>
        <taxon>Helicobacter</taxon>
    </lineage>
</organism>
<dbReference type="Proteomes" id="UP000233350">
    <property type="component" value="Unassembled WGS sequence"/>
</dbReference>
<accession>A0A2N3PJ49</accession>
<dbReference type="AlphaFoldDB" id="A0A2N3PJ49"/>
<protein>
    <recommendedName>
        <fullName evidence="3">Class I SAM-dependent methyltransferase</fullName>
    </recommendedName>
</protein>
<dbReference type="GO" id="GO:0008171">
    <property type="term" value="F:O-methyltransferase activity"/>
    <property type="evidence" value="ECO:0007669"/>
    <property type="project" value="TreeGrafter"/>
</dbReference>
<name>A0A2N3PJ49_9HELI</name>
<dbReference type="Pfam" id="PF13578">
    <property type="entry name" value="Methyltransf_24"/>
    <property type="match status" value="1"/>
</dbReference>
<proteinExistence type="predicted"/>
<sequence length="223" mass="25331">MEFEKIVEIVESRRDVLKGSERSIEVVDFGAGSPRDKRTKEQMEKGVLCAIALCDLAKIGVKREKAQEIFKIFKALNPKVILELGTCCGFSSSYMSYFASDSRIYSIEGSENVANIARENHQIFGLKNIEVLVGRFNLVLPSLLERIAPLDFAFIDGHHDRFATLEYFHTIRPFMDKGGVMLFDDIAWSGGMQEAWEEILESKIYKEAYVVGENTWKMGAVWL</sequence>
<reference evidence="1 2" key="1">
    <citation type="submission" date="2016-07" db="EMBL/GenBank/DDBJ databases">
        <title>Detection of Helicobacter winghamensis from caecal content of red fox (Vulpes vulpes).</title>
        <authorList>
            <person name="Zanoni R.G."/>
            <person name="Florio D."/>
            <person name="Caffara M."/>
            <person name="Renzi M."/>
            <person name="Parisi A."/>
            <person name="Pasquali F."/>
            <person name="Manfreda G."/>
        </authorList>
    </citation>
    <scope>NUCLEOTIDE SEQUENCE [LARGE SCALE GENOMIC DNA]</scope>
    <source>
        <strain evidence="1 2">295_13</strain>
    </source>
</reference>
<dbReference type="PANTHER" id="PTHR43836:SF2">
    <property type="entry name" value="CATECHOL O-METHYLTRANSFERASE 1-RELATED"/>
    <property type="match status" value="1"/>
</dbReference>
<evidence type="ECO:0000313" key="2">
    <source>
        <dbReference type="Proteomes" id="UP000233350"/>
    </source>
</evidence>
<evidence type="ECO:0008006" key="3">
    <source>
        <dbReference type="Google" id="ProtNLM"/>
    </source>
</evidence>